<dbReference type="EMBL" id="NPHW01002941">
    <property type="protein sequence ID" value="OXV10439.1"/>
    <property type="molecule type" value="Genomic_DNA"/>
</dbReference>
<evidence type="ECO:0000313" key="9">
    <source>
        <dbReference type="EMBL" id="OXV10439.1"/>
    </source>
</evidence>
<dbReference type="PRINTS" id="PR00465">
    <property type="entry name" value="EP450IV"/>
</dbReference>
<protein>
    <recommendedName>
        <fullName evidence="11">Cytochrome P450</fullName>
    </recommendedName>
</protein>
<gene>
    <name evidence="9" type="ORF">Egran_01814</name>
</gene>
<keyword evidence="8" id="KW-0349">Heme</keyword>
<evidence type="ECO:0000256" key="7">
    <source>
        <dbReference type="ARBA" id="ARBA00023004"/>
    </source>
</evidence>
<keyword evidence="6" id="KW-0560">Oxidoreductase</keyword>
<feature type="binding site" description="axial binding residue" evidence="8">
    <location>
        <position position="514"/>
    </location>
    <ligand>
        <name>heme</name>
        <dbReference type="ChEBI" id="CHEBI:30413"/>
    </ligand>
    <ligandPart>
        <name>Fe</name>
        <dbReference type="ChEBI" id="CHEBI:18248"/>
    </ligandPart>
</feature>
<evidence type="ECO:0000256" key="5">
    <source>
        <dbReference type="ARBA" id="ARBA00022723"/>
    </source>
</evidence>
<evidence type="ECO:0000256" key="4">
    <source>
        <dbReference type="ARBA" id="ARBA00022516"/>
    </source>
</evidence>
<dbReference type="InterPro" id="IPR036396">
    <property type="entry name" value="Cyt_P450_sf"/>
</dbReference>
<evidence type="ECO:0000256" key="6">
    <source>
        <dbReference type="ARBA" id="ARBA00023002"/>
    </source>
</evidence>
<proteinExistence type="inferred from homology"/>
<dbReference type="InterPro" id="IPR001128">
    <property type="entry name" value="Cyt_P450"/>
</dbReference>
<keyword evidence="4" id="KW-0443">Lipid metabolism</keyword>
<keyword evidence="4" id="KW-0444">Lipid biosynthesis</keyword>
<evidence type="ECO:0000256" key="3">
    <source>
        <dbReference type="ARBA" id="ARBA00010617"/>
    </source>
</evidence>
<reference evidence="9 10" key="1">
    <citation type="journal article" date="2015" name="Environ. Microbiol.">
        <title>Metagenome sequence of Elaphomyces granulatus from sporocarp tissue reveals Ascomycota ectomycorrhizal fingerprints of genome expansion and a Proteobacteria-rich microbiome.</title>
        <authorList>
            <person name="Quandt C.A."/>
            <person name="Kohler A."/>
            <person name="Hesse C.N."/>
            <person name="Sharpton T.J."/>
            <person name="Martin F."/>
            <person name="Spatafora J.W."/>
        </authorList>
    </citation>
    <scope>NUCLEOTIDE SEQUENCE [LARGE SCALE GENOMIC DNA]</scope>
    <source>
        <strain evidence="9 10">OSC145934</strain>
    </source>
</reference>
<evidence type="ECO:0000313" key="10">
    <source>
        <dbReference type="Proteomes" id="UP000243515"/>
    </source>
</evidence>
<dbReference type="Proteomes" id="UP000243515">
    <property type="component" value="Unassembled WGS sequence"/>
</dbReference>
<dbReference type="SUPFAM" id="SSF48264">
    <property type="entry name" value="Cytochrome P450"/>
    <property type="match status" value="1"/>
</dbReference>
<dbReference type="PANTHER" id="PTHR24306">
    <property type="match status" value="1"/>
</dbReference>
<dbReference type="AlphaFoldDB" id="A0A232M220"/>
<keyword evidence="7 8" id="KW-0408">Iron</keyword>
<dbReference type="GO" id="GO:0005789">
    <property type="term" value="C:endoplasmic reticulum membrane"/>
    <property type="evidence" value="ECO:0007669"/>
    <property type="project" value="UniProtKB-SubCell"/>
</dbReference>
<dbReference type="GO" id="GO:0005506">
    <property type="term" value="F:iron ion binding"/>
    <property type="evidence" value="ECO:0007669"/>
    <property type="project" value="InterPro"/>
</dbReference>
<evidence type="ECO:0000256" key="2">
    <source>
        <dbReference type="ARBA" id="ARBA00004389"/>
    </source>
</evidence>
<evidence type="ECO:0000256" key="8">
    <source>
        <dbReference type="PIRSR" id="PIRSR602403-1"/>
    </source>
</evidence>
<dbReference type="PANTHER" id="PTHR24306:SF7">
    <property type="entry name" value="AHBB"/>
    <property type="match status" value="1"/>
</dbReference>
<sequence length="571" mass="64066">MDTYISSSKNSILAVKDAIPELNLQLIAVLIFSCIATRVITGLQSRPKRVREGEPHTVRKLPYWIPWIGHSISFFDGDRDFVIRAGRMMNEPVFGLHIAGETFNIVLAPSLVNSVFSQRGASTDFLVYQIAERLFGDGGMFRTMNPNDHKSLHHSLSFLMRDPSLTDVSSAALKSIERETPNLVSFCRSVVDQASWERHGEVTVIDGSTPACEANLFALTRNFVGYITTSVFMGQAILDFYPDLLQDLWTLDSQSYSLMAGAPRWLPHPGVSAAYAARYRLQKVIATFQAAFGEAEDGRDPGVEFRDLDDISELERVRLRVWKRLGYAPAAKASGDLGFLWAMNINSTNTVFWNILRIITDRKLLSAVREEIAPFVKVSRISPEESGLPIPEPPQLSIDLDGLFTLCPITKAIMFETFRLHSNSLSYRRLATDLTITESADDAKIAGIRQPRTYRFRKGDTIVMPHGVHQVDSRYFPNPEKFDYSRFITTDSGKGVKRVDMGTIKPFGGGISACKGRHFVEREMLAFTAAILSMWDIEPVSDEGWKIPSMVPSPGSYRPSKDVRVRLRIRV</sequence>
<dbReference type="Gene3D" id="1.10.630.10">
    <property type="entry name" value="Cytochrome P450"/>
    <property type="match status" value="1"/>
</dbReference>
<keyword evidence="10" id="KW-1185">Reference proteome</keyword>
<comment type="cofactor">
    <cofactor evidence="1 8">
        <name>heme</name>
        <dbReference type="ChEBI" id="CHEBI:30413"/>
    </cofactor>
</comment>
<dbReference type="GO" id="GO:0020037">
    <property type="term" value="F:heme binding"/>
    <property type="evidence" value="ECO:0007669"/>
    <property type="project" value="InterPro"/>
</dbReference>
<dbReference type="GO" id="GO:0004497">
    <property type="term" value="F:monooxygenase activity"/>
    <property type="evidence" value="ECO:0007669"/>
    <property type="project" value="InterPro"/>
</dbReference>
<organism evidence="9 10">
    <name type="scientific">Elaphomyces granulatus</name>
    <dbReference type="NCBI Taxonomy" id="519963"/>
    <lineage>
        <taxon>Eukaryota</taxon>
        <taxon>Fungi</taxon>
        <taxon>Dikarya</taxon>
        <taxon>Ascomycota</taxon>
        <taxon>Pezizomycotina</taxon>
        <taxon>Eurotiomycetes</taxon>
        <taxon>Eurotiomycetidae</taxon>
        <taxon>Eurotiales</taxon>
        <taxon>Elaphomycetaceae</taxon>
        <taxon>Elaphomyces</taxon>
    </lineage>
</organism>
<dbReference type="Pfam" id="PF00067">
    <property type="entry name" value="p450"/>
    <property type="match status" value="1"/>
</dbReference>
<name>A0A232M220_9EURO</name>
<comment type="subcellular location">
    <subcellularLocation>
        <location evidence="2">Endoplasmic reticulum membrane</location>
        <topology evidence="2">Single-pass membrane protein</topology>
    </subcellularLocation>
</comment>
<dbReference type="InterPro" id="IPR002403">
    <property type="entry name" value="Cyt_P450_E_grp-IV"/>
</dbReference>
<evidence type="ECO:0000256" key="1">
    <source>
        <dbReference type="ARBA" id="ARBA00001971"/>
    </source>
</evidence>
<accession>A0A232M220</accession>
<comment type="caution">
    <text evidence="9">The sequence shown here is derived from an EMBL/GenBank/DDBJ whole genome shotgun (WGS) entry which is preliminary data.</text>
</comment>
<comment type="similarity">
    <text evidence="3">Belongs to the cytochrome P450 family.</text>
</comment>
<dbReference type="OrthoDB" id="3366823at2759"/>
<dbReference type="CDD" id="cd11040">
    <property type="entry name" value="CYP7_CYP8-like"/>
    <property type="match status" value="1"/>
</dbReference>
<keyword evidence="5 8" id="KW-0479">Metal-binding</keyword>
<dbReference type="GO" id="GO:0016705">
    <property type="term" value="F:oxidoreductase activity, acting on paired donors, with incorporation or reduction of molecular oxygen"/>
    <property type="evidence" value="ECO:0007669"/>
    <property type="project" value="InterPro"/>
</dbReference>
<evidence type="ECO:0008006" key="11">
    <source>
        <dbReference type="Google" id="ProtNLM"/>
    </source>
</evidence>